<protein>
    <submittedName>
        <fullName evidence="3">DUF4439 domain-containing protein</fullName>
    </submittedName>
</protein>
<dbReference type="InterPro" id="IPR029447">
    <property type="entry name" value="DUF4439"/>
</dbReference>
<proteinExistence type="predicted"/>
<dbReference type="SUPFAM" id="SSF47240">
    <property type="entry name" value="Ferritin-like"/>
    <property type="match status" value="1"/>
</dbReference>
<name>A0A849HFV1_9MICO</name>
<feature type="region of interest" description="Disordered" evidence="1">
    <location>
        <begin position="118"/>
        <end position="157"/>
    </location>
</feature>
<gene>
    <name evidence="3" type="ORF">HJG52_05630</name>
</gene>
<dbReference type="InterPro" id="IPR009078">
    <property type="entry name" value="Ferritin-like_SF"/>
</dbReference>
<dbReference type="AlphaFoldDB" id="A0A849HFV1"/>
<feature type="domain" description="DUF4439" evidence="2">
    <location>
        <begin position="227"/>
        <end position="351"/>
    </location>
</feature>
<evidence type="ECO:0000313" key="4">
    <source>
        <dbReference type="Proteomes" id="UP000588586"/>
    </source>
</evidence>
<dbReference type="Gene3D" id="1.20.1260.10">
    <property type="match status" value="1"/>
</dbReference>
<dbReference type="InterPro" id="IPR012347">
    <property type="entry name" value="Ferritin-like"/>
</dbReference>
<dbReference type="Proteomes" id="UP000588586">
    <property type="component" value="Unassembled WGS sequence"/>
</dbReference>
<organism evidence="3 4">
    <name type="scientific">Knoellia koreensis</name>
    <dbReference type="NCBI Taxonomy" id="2730921"/>
    <lineage>
        <taxon>Bacteria</taxon>
        <taxon>Bacillati</taxon>
        <taxon>Actinomycetota</taxon>
        <taxon>Actinomycetes</taxon>
        <taxon>Micrococcales</taxon>
        <taxon>Intrasporangiaceae</taxon>
        <taxon>Knoellia</taxon>
    </lineage>
</organism>
<evidence type="ECO:0000259" key="2">
    <source>
        <dbReference type="Pfam" id="PF14530"/>
    </source>
</evidence>
<reference evidence="3 4" key="1">
    <citation type="submission" date="2020-04" db="EMBL/GenBank/DDBJ databases">
        <title>Knoellia sp. isolate from air conditioner.</title>
        <authorList>
            <person name="Chea S."/>
            <person name="Kim D.-U."/>
        </authorList>
    </citation>
    <scope>NUCLEOTIDE SEQUENCE [LARGE SCALE GENOMIC DNA]</scope>
    <source>
        <strain evidence="3 4">DB2414S</strain>
    </source>
</reference>
<accession>A0A849HFV1</accession>
<comment type="caution">
    <text evidence="3">The sequence shown here is derived from an EMBL/GenBank/DDBJ whole genome shotgun (WGS) entry which is preliminary data.</text>
</comment>
<keyword evidence="4" id="KW-1185">Reference proteome</keyword>
<sequence>MRDMIAGMPPAPDRDRAHLSRRVALALGASAVAALGLSACGIRLEDDAPRVPGIPTREPFAWEGFLVALWRRSDTLAQRARSVGGPATGVPARLVALHDTQATVLRAELARLGVPERVLAEAERPSPTGTSTTASSTATSGTATASPSASSPPVVATGKAGQSALAGAEASDLGPTAVASLAQLPADAVPLVGAVLGQRGAAAALLGHAITWPDQALSAPSLAASYLSTTRAAVYGLEVATAQSPTGAQRTLAQATLTALRTRASDQEVLAGSSADPPAVAYTLPFAVTTPAAARKLAVQVLTELRAAIARDLGSARGNVPALGLLVQWLSDTEVLASRWGVPLAPFPGLTTPK</sequence>
<dbReference type="EMBL" id="JABEPQ010000001">
    <property type="protein sequence ID" value="NNM45484.1"/>
    <property type="molecule type" value="Genomic_DNA"/>
</dbReference>
<feature type="compositionally biased region" description="Low complexity" evidence="1">
    <location>
        <begin position="125"/>
        <end position="157"/>
    </location>
</feature>
<dbReference type="Pfam" id="PF14530">
    <property type="entry name" value="DUF4439"/>
    <property type="match status" value="1"/>
</dbReference>
<evidence type="ECO:0000313" key="3">
    <source>
        <dbReference type="EMBL" id="NNM45484.1"/>
    </source>
</evidence>
<evidence type="ECO:0000256" key="1">
    <source>
        <dbReference type="SAM" id="MobiDB-lite"/>
    </source>
</evidence>